<keyword evidence="2" id="KW-1185">Reference proteome</keyword>
<proteinExistence type="predicted"/>
<dbReference type="AlphaFoldDB" id="A0A183EI99"/>
<dbReference type="EMBL" id="UYRT01090903">
    <property type="protein sequence ID" value="VDN36577.1"/>
    <property type="molecule type" value="Genomic_DNA"/>
</dbReference>
<dbReference type="InterPro" id="IPR051113">
    <property type="entry name" value="Integrator_subunit6"/>
</dbReference>
<reference evidence="3" key="1">
    <citation type="submission" date="2016-06" db="UniProtKB">
        <authorList>
            <consortium name="WormBaseParasite"/>
        </authorList>
    </citation>
    <scope>IDENTIFICATION</scope>
</reference>
<sequence length="199" mass="22665">FVNVNRLQTGVDNFGGGRYPYYIEPVVIISITDGNCLTCPQYGTVNEVVLERWLSCRASEIQFRWRGNHLLYDSFIRFDDKPIVAIKMTPGSRRGRSYCITSHKMLSSCIESIIQKLQQQGIVLHFEKIGPDPPPIPDRANGLVENCKKNGELNVEKLSGVENWRSITCSVYSRASRSYPGHWPIPEAFWPDRNINSSE</sequence>
<gene>
    <name evidence="1" type="ORF">GPUH_LOCUS20690</name>
</gene>
<name>A0A183EI99_9BILA</name>
<dbReference type="GO" id="GO:0032039">
    <property type="term" value="C:integrator complex"/>
    <property type="evidence" value="ECO:0007669"/>
    <property type="project" value="TreeGrafter"/>
</dbReference>
<protein>
    <submittedName>
        <fullName evidence="3">Ig-like domain-containing protein</fullName>
    </submittedName>
</protein>
<evidence type="ECO:0000313" key="3">
    <source>
        <dbReference type="WBParaSite" id="GPUH_0002071501-mRNA-1"/>
    </source>
</evidence>
<accession>A0A183EI99</accession>
<dbReference type="PANTHER" id="PTHR12957">
    <property type="entry name" value="DEAD/H BOX POLYPEPTIDE 26/DICE1-RELATED"/>
    <property type="match status" value="1"/>
</dbReference>
<dbReference type="Proteomes" id="UP000271098">
    <property type="component" value="Unassembled WGS sequence"/>
</dbReference>
<dbReference type="PANTHER" id="PTHR12957:SF2">
    <property type="entry name" value="INTEGRATOR COMPLEX SUBUNIT 6"/>
    <property type="match status" value="1"/>
</dbReference>
<dbReference type="WBParaSite" id="GPUH_0002071501-mRNA-1">
    <property type="protein sequence ID" value="GPUH_0002071501-mRNA-1"/>
    <property type="gene ID" value="GPUH_0002071501"/>
</dbReference>
<dbReference type="GO" id="GO:0034472">
    <property type="term" value="P:snRNA 3'-end processing"/>
    <property type="evidence" value="ECO:0007669"/>
    <property type="project" value="TreeGrafter"/>
</dbReference>
<reference evidence="1 2" key="2">
    <citation type="submission" date="2018-11" db="EMBL/GenBank/DDBJ databases">
        <authorList>
            <consortium name="Pathogen Informatics"/>
        </authorList>
    </citation>
    <scope>NUCLEOTIDE SEQUENCE [LARGE SCALE GENOMIC DNA]</scope>
</reference>
<evidence type="ECO:0000313" key="1">
    <source>
        <dbReference type="EMBL" id="VDN36577.1"/>
    </source>
</evidence>
<dbReference type="OrthoDB" id="9449012at2759"/>
<evidence type="ECO:0000313" key="2">
    <source>
        <dbReference type="Proteomes" id="UP000271098"/>
    </source>
</evidence>
<organism evidence="3">
    <name type="scientific">Gongylonema pulchrum</name>
    <dbReference type="NCBI Taxonomy" id="637853"/>
    <lineage>
        <taxon>Eukaryota</taxon>
        <taxon>Metazoa</taxon>
        <taxon>Ecdysozoa</taxon>
        <taxon>Nematoda</taxon>
        <taxon>Chromadorea</taxon>
        <taxon>Rhabditida</taxon>
        <taxon>Spirurina</taxon>
        <taxon>Spiruromorpha</taxon>
        <taxon>Spiruroidea</taxon>
        <taxon>Gongylonematidae</taxon>
        <taxon>Gongylonema</taxon>
    </lineage>
</organism>